<dbReference type="Gene3D" id="3.20.20.140">
    <property type="entry name" value="Metal-dependent hydrolases"/>
    <property type="match status" value="1"/>
</dbReference>
<feature type="binding site" evidence="4">
    <location>
        <position position="120"/>
    </location>
    <ligand>
        <name>a divalent metal cation</name>
        <dbReference type="ChEBI" id="CHEBI:60240"/>
        <label>1</label>
    </ligand>
</feature>
<evidence type="ECO:0000256" key="1">
    <source>
        <dbReference type="ARBA" id="ARBA00009275"/>
    </source>
</evidence>
<reference evidence="5 6" key="1">
    <citation type="submission" date="2017-07" db="EMBL/GenBank/DDBJ databases">
        <title>Paenibacillus herberti R33 genome sequencing and assembly.</title>
        <authorList>
            <person name="Su W."/>
        </authorList>
    </citation>
    <scope>NUCLEOTIDE SEQUENCE [LARGE SCALE GENOMIC DNA]</scope>
    <source>
        <strain evidence="5 6">R33</strain>
    </source>
</reference>
<dbReference type="SUPFAM" id="SSF51556">
    <property type="entry name" value="Metallo-dependent hydrolases"/>
    <property type="match status" value="1"/>
</dbReference>
<feature type="binding site" evidence="4">
    <location>
        <position position="164"/>
    </location>
    <ligand>
        <name>a divalent metal cation</name>
        <dbReference type="ChEBI" id="CHEBI:60240"/>
        <label>2</label>
    </ligand>
</feature>
<dbReference type="EMBL" id="NMUQ01000001">
    <property type="protein sequence ID" value="OXM15920.1"/>
    <property type="molecule type" value="Genomic_DNA"/>
</dbReference>
<dbReference type="Pfam" id="PF01026">
    <property type="entry name" value="TatD_DNase"/>
    <property type="match status" value="1"/>
</dbReference>
<dbReference type="RefSeq" id="WP_089524548.1">
    <property type="nucleotide sequence ID" value="NZ_NMUQ01000001.1"/>
</dbReference>
<protein>
    <submittedName>
        <fullName evidence="5">DNAase</fullName>
    </submittedName>
</protein>
<dbReference type="OrthoDB" id="9775608at2"/>
<dbReference type="Proteomes" id="UP000215145">
    <property type="component" value="Unassembled WGS sequence"/>
</dbReference>
<dbReference type="PIRSF" id="PIRSF005902">
    <property type="entry name" value="DNase_TatD"/>
    <property type="match status" value="1"/>
</dbReference>
<evidence type="ECO:0000256" key="2">
    <source>
        <dbReference type="ARBA" id="ARBA00022723"/>
    </source>
</evidence>
<dbReference type="PANTHER" id="PTHR46317">
    <property type="entry name" value="HYDROLASE OF PHP SUPERFAMILY-RELATED PROTEIN"/>
    <property type="match status" value="1"/>
</dbReference>
<dbReference type="GO" id="GO:0016788">
    <property type="term" value="F:hydrolase activity, acting on ester bonds"/>
    <property type="evidence" value="ECO:0007669"/>
    <property type="project" value="InterPro"/>
</dbReference>
<dbReference type="GO" id="GO:0046872">
    <property type="term" value="F:metal ion binding"/>
    <property type="evidence" value="ECO:0007669"/>
    <property type="project" value="UniProtKB-KW"/>
</dbReference>
<organism evidence="5 6">
    <name type="scientific">Paenibacillus herberti</name>
    <dbReference type="NCBI Taxonomy" id="1619309"/>
    <lineage>
        <taxon>Bacteria</taxon>
        <taxon>Bacillati</taxon>
        <taxon>Bacillota</taxon>
        <taxon>Bacilli</taxon>
        <taxon>Bacillales</taxon>
        <taxon>Paenibacillaceae</taxon>
        <taxon>Paenibacillus</taxon>
    </lineage>
</organism>
<evidence type="ECO:0000256" key="3">
    <source>
        <dbReference type="ARBA" id="ARBA00022801"/>
    </source>
</evidence>
<feature type="binding site" evidence="4">
    <location>
        <position position="31"/>
    </location>
    <ligand>
        <name>a divalent metal cation</name>
        <dbReference type="ChEBI" id="CHEBI:60240"/>
        <label>1</label>
    </ligand>
</feature>
<keyword evidence="2 4" id="KW-0479">Metal-binding</keyword>
<proteinExistence type="inferred from homology"/>
<accession>A0A229P1A1</accession>
<dbReference type="InterPro" id="IPR001130">
    <property type="entry name" value="TatD-like"/>
</dbReference>
<evidence type="ECO:0000313" key="6">
    <source>
        <dbReference type="Proteomes" id="UP000215145"/>
    </source>
</evidence>
<dbReference type="InterPro" id="IPR032466">
    <property type="entry name" value="Metal_Hydrolase"/>
</dbReference>
<gene>
    <name evidence="5" type="ORF">CGZ75_04205</name>
</gene>
<sequence>MSDGANGSKKVGVNRGQSDAVNRLPEVIETHIHLEKYTEAEARTMLAESRLGGVGAVVAVSMDLASCERTRQLALEQHGFVLPAYGWHPEQPLPVPGNLDELIGWIRERHAAGESFAIGEVGLPYYTRTEHETAGEAFDESGYSDILRRFTSLAAELDRPLILHAVYEDASKAATLLRECGVRRAHFHWYKGDEETTRLLAESGYMISLTPDVLYEPDIQELAKHYPLEQLMTETDGPWPFEGPFAGRATHPLMIYESVREIARLRDLPESETAEALARNARLFYGFTLEPADDFSA</sequence>
<feature type="binding site" evidence="4">
    <location>
        <position position="188"/>
    </location>
    <ligand>
        <name>a divalent metal cation</name>
        <dbReference type="ChEBI" id="CHEBI:60240"/>
        <label>2</label>
    </ligand>
</feature>
<feature type="binding site" evidence="4">
    <location>
        <position position="33"/>
    </location>
    <ligand>
        <name>a divalent metal cation</name>
        <dbReference type="ChEBI" id="CHEBI:60240"/>
        <label>1</label>
    </ligand>
</feature>
<name>A0A229P1A1_9BACL</name>
<keyword evidence="3" id="KW-0378">Hydrolase</keyword>
<evidence type="ECO:0000256" key="4">
    <source>
        <dbReference type="PIRSR" id="PIRSR005902-1"/>
    </source>
</evidence>
<evidence type="ECO:0000313" key="5">
    <source>
        <dbReference type="EMBL" id="OXM15920.1"/>
    </source>
</evidence>
<comment type="caution">
    <text evidence="5">The sequence shown here is derived from an EMBL/GenBank/DDBJ whole genome shotgun (WGS) entry which is preliminary data.</text>
</comment>
<keyword evidence="6" id="KW-1185">Reference proteome</keyword>
<comment type="similarity">
    <text evidence="1">Belongs to the metallo-dependent hydrolases superfamily. TatD-type hydrolase family.</text>
</comment>
<dbReference type="PANTHER" id="PTHR46317:SF1">
    <property type="entry name" value="HYDROLASE, TATD FAMILY"/>
    <property type="match status" value="1"/>
</dbReference>
<dbReference type="AlphaFoldDB" id="A0A229P1A1"/>
<feature type="binding site" evidence="4">
    <location>
        <position position="236"/>
    </location>
    <ligand>
        <name>a divalent metal cation</name>
        <dbReference type="ChEBI" id="CHEBI:60240"/>
        <label>1</label>
    </ligand>
</feature>